<sequence>MPSSVYVRRIQELLGEICEISLFLMPPQEISLHPCDWLEEDMKHLVLEIEEIKRRLLLETEEKRSEINLMAERKKELISALGEMEEEKEGIWISERNLHVKASLLQKELLGLSVRYEEQVKEFSEVADAIRIKMEELDEYIQDTDACTEILSVKVVKKTTIIEGKRLLSRLVQRQDEIKAETQRKIESTKEMLFKLGISLSESTGENLLVDLSNLEEHLDLISCEVQSYNYTVNKIEITPENSSNGTPLKDAKNILSEGRCKVPQVTVNLKGINEIFSDPSVINNPFMCKYKIKMKSEEIEIFSSLNDLSFSAAKKIEMKVSRISQSAQELYALLEMRLGFLSNKVEISKTEIPQDISVIERIFVLKKWIEQIEQEYKQRIHDIFTQKKEEFQVVIKKLLEIKKKDTPRVLHPDTITDLRFTQQEQILNSLEEEIAAAESEYEILRNIQAFAQERRELLLKMSAFEEQASDPLRLFRSSFQLNSEEKFRKMAVPTLLRVEKEIFALAEQYAEKFSNKPIVIEEKEIISELKDEISNRIINANTFMKGRTTKTNR</sequence>
<keyword evidence="3" id="KW-1185">Reference proteome</keyword>
<accession>A0A086J5C8</accession>
<comment type="caution">
    <text evidence="2">The sequence shown here is derived from an EMBL/GenBank/DDBJ whole genome shotgun (WGS) entry which is preliminary data.</text>
</comment>
<feature type="coiled-coil region" evidence="1">
    <location>
        <begin position="35"/>
        <end position="87"/>
    </location>
</feature>
<evidence type="ECO:0000313" key="2">
    <source>
        <dbReference type="EMBL" id="KFG27346.1"/>
    </source>
</evidence>
<dbReference type="Proteomes" id="UP000054524">
    <property type="component" value="Unassembled WGS sequence"/>
</dbReference>
<dbReference type="Pfam" id="PF03999">
    <property type="entry name" value="MAP65_ASE1"/>
    <property type="match status" value="1"/>
</dbReference>
<reference evidence="2 3" key="1">
    <citation type="journal article" date="2014" name="Genome Announc.">
        <title>Genome Sequence of the Microsporidian Species Nematocida sp1 Strain ERTm6 (ATCC PRA-372).</title>
        <authorList>
            <person name="Bakowski M.A."/>
            <person name="Priest M."/>
            <person name="Young S."/>
            <person name="Cuomo C.A."/>
            <person name="Troemel E.R."/>
        </authorList>
    </citation>
    <scope>NUCLEOTIDE SEQUENCE [LARGE SCALE GENOMIC DNA]</scope>
    <source>
        <strain evidence="2 3">ERTm6</strain>
    </source>
</reference>
<name>A0A086J5C8_NEMA1</name>
<dbReference type="EMBL" id="AKIJ01000001">
    <property type="protein sequence ID" value="KFG27346.1"/>
    <property type="molecule type" value="Genomic_DNA"/>
</dbReference>
<keyword evidence="1" id="KW-0175">Coiled coil</keyword>
<feature type="coiled-coil region" evidence="1">
    <location>
        <begin position="421"/>
        <end position="468"/>
    </location>
</feature>
<proteinExistence type="predicted"/>
<dbReference type="RefSeq" id="XP_052905901.1">
    <property type="nucleotide sequence ID" value="XM_053048076.1"/>
</dbReference>
<dbReference type="HOGENOM" id="CLU_491826_0_0_1"/>
<evidence type="ECO:0000256" key="1">
    <source>
        <dbReference type="SAM" id="Coils"/>
    </source>
</evidence>
<dbReference type="AlphaFoldDB" id="A0A086J5C8"/>
<dbReference type="GeneID" id="77675397"/>
<gene>
    <name evidence="2" type="ORF">NESG_00424</name>
</gene>
<dbReference type="Gene3D" id="1.20.58.1520">
    <property type="match status" value="1"/>
</dbReference>
<organism evidence="2 3">
    <name type="scientific">Nematocida ausubeli (strain ATCC PRA-371 / ERTm2)</name>
    <name type="common">Nematode killer fungus</name>
    <dbReference type="NCBI Taxonomy" id="1913371"/>
    <lineage>
        <taxon>Eukaryota</taxon>
        <taxon>Fungi</taxon>
        <taxon>Fungi incertae sedis</taxon>
        <taxon>Microsporidia</taxon>
        <taxon>Nematocida</taxon>
    </lineage>
</organism>
<evidence type="ECO:0000313" key="3">
    <source>
        <dbReference type="Proteomes" id="UP000054524"/>
    </source>
</evidence>
<protein>
    <submittedName>
        <fullName evidence="2">Uncharacterized protein</fullName>
    </submittedName>
</protein>